<reference evidence="2" key="1">
    <citation type="submission" date="2016-11" db="UniProtKB">
        <authorList>
            <consortium name="WormBaseParasite"/>
        </authorList>
    </citation>
    <scope>IDENTIFICATION</scope>
</reference>
<accession>A0A1I8BMV7</accession>
<proteinExistence type="predicted"/>
<evidence type="ECO:0000313" key="1">
    <source>
        <dbReference type="Proteomes" id="UP000095281"/>
    </source>
</evidence>
<protein>
    <submittedName>
        <fullName evidence="2">Uncharacterized protein</fullName>
    </submittedName>
</protein>
<organism evidence="1 2">
    <name type="scientific">Meloidogyne hapla</name>
    <name type="common">Root-knot nematode worm</name>
    <dbReference type="NCBI Taxonomy" id="6305"/>
    <lineage>
        <taxon>Eukaryota</taxon>
        <taxon>Metazoa</taxon>
        <taxon>Ecdysozoa</taxon>
        <taxon>Nematoda</taxon>
        <taxon>Chromadorea</taxon>
        <taxon>Rhabditida</taxon>
        <taxon>Tylenchina</taxon>
        <taxon>Tylenchomorpha</taxon>
        <taxon>Tylenchoidea</taxon>
        <taxon>Meloidogynidae</taxon>
        <taxon>Meloidogyninae</taxon>
        <taxon>Meloidogyne</taxon>
    </lineage>
</organism>
<name>A0A1I8BMV7_MELHA</name>
<sequence length="64" mass="7495">MHRKDSDFADRKPVVFGDWLDQGDVLYVPRFIQQSNTGPEKHYYHVTISACRNFEQASSEFINC</sequence>
<dbReference type="AlphaFoldDB" id="A0A1I8BMV7"/>
<dbReference type="WBParaSite" id="MhA1_Contig349.frz3.gene28">
    <property type="protein sequence ID" value="MhA1_Contig349.frz3.gene28"/>
    <property type="gene ID" value="MhA1_Contig349.frz3.gene28"/>
</dbReference>
<dbReference type="Proteomes" id="UP000095281">
    <property type="component" value="Unplaced"/>
</dbReference>
<keyword evidence="1" id="KW-1185">Reference proteome</keyword>
<evidence type="ECO:0000313" key="2">
    <source>
        <dbReference type="WBParaSite" id="MhA1_Contig349.frz3.gene28"/>
    </source>
</evidence>